<keyword evidence="2" id="KW-0808">Transferase</keyword>
<evidence type="ECO:0000259" key="1">
    <source>
        <dbReference type="Pfam" id="PF00483"/>
    </source>
</evidence>
<dbReference type="SUPFAM" id="SSF53448">
    <property type="entry name" value="Nucleotide-diphospho-sugar transferases"/>
    <property type="match status" value="1"/>
</dbReference>
<dbReference type="InterPro" id="IPR005835">
    <property type="entry name" value="NTP_transferase_dom"/>
</dbReference>
<protein>
    <submittedName>
        <fullName evidence="2">Mannose-1-phosphate guanylyltransferase/mannose-6-phosphate isomerase</fullName>
    </submittedName>
</protein>
<keyword evidence="2" id="KW-0413">Isomerase</keyword>
<dbReference type="Pfam" id="PF00483">
    <property type="entry name" value="NTP_transferase"/>
    <property type="match status" value="1"/>
</dbReference>
<dbReference type="GO" id="GO:0016853">
    <property type="term" value="F:isomerase activity"/>
    <property type="evidence" value="ECO:0007669"/>
    <property type="project" value="UniProtKB-KW"/>
</dbReference>
<dbReference type="PANTHER" id="PTHR46390:SF1">
    <property type="entry name" value="MANNOSE-1-PHOSPHATE GUANYLYLTRANSFERASE"/>
    <property type="match status" value="1"/>
</dbReference>
<dbReference type="EMBL" id="QFOT01000075">
    <property type="protein sequence ID" value="PZP55331.1"/>
    <property type="molecule type" value="Genomic_DNA"/>
</dbReference>
<dbReference type="GO" id="GO:0009298">
    <property type="term" value="P:GDP-mannose biosynthetic process"/>
    <property type="evidence" value="ECO:0007669"/>
    <property type="project" value="TreeGrafter"/>
</dbReference>
<evidence type="ECO:0000313" key="3">
    <source>
        <dbReference type="Proteomes" id="UP000249739"/>
    </source>
</evidence>
<feature type="non-terminal residue" evidence="2">
    <location>
        <position position="232"/>
    </location>
</feature>
<dbReference type="Proteomes" id="UP000249739">
    <property type="component" value="Unassembled WGS sequence"/>
</dbReference>
<proteinExistence type="predicted"/>
<dbReference type="InterPro" id="IPR029044">
    <property type="entry name" value="Nucleotide-diphossugar_trans"/>
</dbReference>
<accession>A0A2W5FHE1</accession>
<dbReference type="InterPro" id="IPR051161">
    <property type="entry name" value="Mannose-6P_isomerase_type2"/>
</dbReference>
<dbReference type="GO" id="GO:0004475">
    <property type="term" value="F:mannose-1-phosphate guanylyltransferase (GTP) activity"/>
    <property type="evidence" value="ECO:0007669"/>
    <property type="project" value="TreeGrafter"/>
</dbReference>
<sequence length="232" mass="25847">MGRIIPVILCGGSGKRLWPLSKADLPKQFLNLTDPETSLFQKTVQRASDLTGATLNETIIVTSSRYTDMVTAHLRKPCPHIISEKEARNTGPAIARAADYASRHFSADDLILVLPSDHYIEDEAPLYLALKTAISEAYKNRIVLFGITPHRPETGYGYIKIDPENPLSVDSFTEKPDAATAHDFLLSGQYLWNSGIFLFKASAVLNEFRLYEPQIITHIEDDAKLPSISFDK</sequence>
<organism evidence="2 3">
    <name type="scientific">Micavibrio aeruginosavorus</name>
    <dbReference type="NCBI Taxonomy" id="349221"/>
    <lineage>
        <taxon>Bacteria</taxon>
        <taxon>Pseudomonadati</taxon>
        <taxon>Bdellovibrionota</taxon>
        <taxon>Bdellovibrionia</taxon>
        <taxon>Bdellovibrionales</taxon>
        <taxon>Pseudobdellovibrionaceae</taxon>
        <taxon>Micavibrio</taxon>
    </lineage>
</organism>
<gene>
    <name evidence="2" type="ORF">DI586_07275</name>
</gene>
<feature type="domain" description="Nucleotidyl transferase" evidence="1">
    <location>
        <begin position="6"/>
        <end position="216"/>
    </location>
</feature>
<reference evidence="2 3" key="1">
    <citation type="submission" date="2017-08" db="EMBL/GenBank/DDBJ databases">
        <title>Infants hospitalized years apart are colonized by the same room-sourced microbial strains.</title>
        <authorList>
            <person name="Brooks B."/>
            <person name="Olm M.R."/>
            <person name="Firek B.A."/>
            <person name="Baker R."/>
            <person name="Thomas B.C."/>
            <person name="Morowitz M.J."/>
            <person name="Banfield J.F."/>
        </authorList>
    </citation>
    <scope>NUCLEOTIDE SEQUENCE [LARGE SCALE GENOMIC DNA]</scope>
    <source>
        <strain evidence="2">S2_006_000_R2_64</strain>
    </source>
</reference>
<dbReference type="Gene3D" id="3.90.550.10">
    <property type="entry name" value="Spore Coat Polysaccharide Biosynthesis Protein SpsA, Chain A"/>
    <property type="match status" value="1"/>
</dbReference>
<name>A0A2W5FHE1_9BACT</name>
<dbReference type="AlphaFoldDB" id="A0A2W5FHE1"/>
<dbReference type="PANTHER" id="PTHR46390">
    <property type="entry name" value="MANNOSE-1-PHOSPHATE GUANYLYLTRANSFERASE"/>
    <property type="match status" value="1"/>
</dbReference>
<keyword evidence="2" id="KW-0548">Nucleotidyltransferase</keyword>
<comment type="caution">
    <text evidence="2">The sequence shown here is derived from an EMBL/GenBank/DDBJ whole genome shotgun (WGS) entry which is preliminary data.</text>
</comment>
<evidence type="ECO:0000313" key="2">
    <source>
        <dbReference type="EMBL" id="PZP55331.1"/>
    </source>
</evidence>